<feature type="compositionally biased region" description="Polar residues" evidence="1">
    <location>
        <begin position="12"/>
        <end position="24"/>
    </location>
</feature>
<gene>
    <name evidence="2" type="ORF">U9M48_020661</name>
</gene>
<proteinExistence type="predicted"/>
<dbReference type="Proteomes" id="UP001341281">
    <property type="component" value="Chromosome 04"/>
</dbReference>
<protein>
    <submittedName>
        <fullName evidence="2">Uncharacterized protein</fullName>
    </submittedName>
</protein>
<feature type="region of interest" description="Disordered" evidence="1">
    <location>
        <begin position="75"/>
        <end position="115"/>
    </location>
</feature>
<evidence type="ECO:0000313" key="2">
    <source>
        <dbReference type="EMBL" id="WVZ72152.1"/>
    </source>
</evidence>
<feature type="region of interest" description="Disordered" evidence="1">
    <location>
        <begin position="1"/>
        <end position="24"/>
    </location>
</feature>
<organism evidence="2 3">
    <name type="scientific">Paspalum notatum var. saurae</name>
    <dbReference type="NCBI Taxonomy" id="547442"/>
    <lineage>
        <taxon>Eukaryota</taxon>
        <taxon>Viridiplantae</taxon>
        <taxon>Streptophyta</taxon>
        <taxon>Embryophyta</taxon>
        <taxon>Tracheophyta</taxon>
        <taxon>Spermatophyta</taxon>
        <taxon>Magnoliopsida</taxon>
        <taxon>Liliopsida</taxon>
        <taxon>Poales</taxon>
        <taxon>Poaceae</taxon>
        <taxon>PACMAD clade</taxon>
        <taxon>Panicoideae</taxon>
        <taxon>Andropogonodae</taxon>
        <taxon>Paspaleae</taxon>
        <taxon>Paspalinae</taxon>
        <taxon>Paspalum</taxon>
    </lineage>
</organism>
<dbReference type="EMBL" id="CP144748">
    <property type="protein sequence ID" value="WVZ72152.1"/>
    <property type="molecule type" value="Genomic_DNA"/>
</dbReference>
<keyword evidence="3" id="KW-1185">Reference proteome</keyword>
<accession>A0AAQ3TIN4</accession>
<reference evidence="2 3" key="1">
    <citation type="submission" date="2024-02" db="EMBL/GenBank/DDBJ databases">
        <title>High-quality chromosome-scale genome assembly of Pensacola bahiagrass (Paspalum notatum Flugge var. saurae).</title>
        <authorList>
            <person name="Vega J.M."/>
            <person name="Podio M."/>
            <person name="Orjuela J."/>
            <person name="Siena L.A."/>
            <person name="Pessino S.C."/>
            <person name="Combes M.C."/>
            <person name="Mariac C."/>
            <person name="Albertini E."/>
            <person name="Pupilli F."/>
            <person name="Ortiz J.P.A."/>
            <person name="Leblanc O."/>
        </authorList>
    </citation>
    <scope>NUCLEOTIDE SEQUENCE [LARGE SCALE GENOMIC DNA]</scope>
    <source>
        <strain evidence="2">R1</strain>
        <tissue evidence="2">Leaf</tissue>
    </source>
</reference>
<name>A0AAQ3TIN4_PASNO</name>
<evidence type="ECO:0000256" key="1">
    <source>
        <dbReference type="SAM" id="MobiDB-lite"/>
    </source>
</evidence>
<feature type="compositionally biased region" description="Basic and acidic residues" evidence="1">
    <location>
        <begin position="105"/>
        <end position="115"/>
    </location>
</feature>
<evidence type="ECO:0000313" key="3">
    <source>
        <dbReference type="Proteomes" id="UP001341281"/>
    </source>
</evidence>
<feature type="compositionally biased region" description="Basic and acidic residues" evidence="1">
    <location>
        <begin position="81"/>
        <end position="92"/>
    </location>
</feature>
<sequence length="115" mass="12650">MMVWAQHKASPAGSSSSPRQRLWSTPMETGAAAAWRPVAVELAEEIGERAGALTLLGEKRDSRSTTEVALSDMRPWGLGKVGDRNPENESGCRRRTRQGSVRSFTHSDRDRFPAV</sequence>
<dbReference type="AlphaFoldDB" id="A0AAQ3TIN4"/>